<evidence type="ECO:0000256" key="1">
    <source>
        <dbReference type="ARBA" id="ARBA00013064"/>
    </source>
</evidence>
<dbReference type="SUPFAM" id="SSF52799">
    <property type="entry name" value="(Phosphotyrosine protein) phosphatases II"/>
    <property type="match status" value="1"/>
</dbReference>
<reference evidence="6" key="1">
    <citation type="submission" date="2025-08" db="UniProtKB">
        <authorList>
            <consortium name="Ensembl"/>
        </authorList>
    </citation>
    <scope>IDENTIFICATION</scope>
</reference>
<dbReference type="InterPro" id="IPR047170">
    <property type="entry name" value="PTN12/18/22"/>
</dbReference>
<feature type="domain" description="Tyrosine-protein phosphatase" evidence="5">
    <location>
        <begin position="18"/>
        <end position="51"/>
    </location>
</feature>
<keyword evidence="3" id="KW-0904">Protein phosphatase</keyword>
<evidence type="ECO:0000256" key="3">
    <source>
        <dbReference type="ARBA" id="ARBA00022912"/>
    </source>
</evidence>
<dbReference type="GO" id="GO:0005634">
    <property type="term" value="C:nucleus"/>
    <property type="evidence" value="ECO:0007669"/>
    <property type="project" value="TreeGrafter"/>
</dbReference>
<dbReference type="GO" id="GO:0005737">
    <property type="term" value="C:cytoplasm"/>
    <property type="evidence" value="ECO:0007669"/>
    <property type="project" value="TreeGrafter"/>
</dbReference>
<evidence type="ECO:0000259" key="5">
    <source>
        <dbReference type="Pfam" id="PF00102"/>
    </source>
</evidence>
<name>A0A8C8DZL5_9TELE</name>
<keyword evidence="2" id="KW-0378">Hydrolase</keyword>
<evidence type="ECO:0000313" key="6">
    <source>
        <dbReference type="Ensembl" id="ENSOSIP00000042115.1"/>
    </source>
</evidence>
<keyword evidence="7" id="KW-1185">Reference proteome</keyword>
<dbReference type="Gene3D" id="3.90.190.10">
    <property type="entry name" value="Protein tyrosine phosphatase superfamily"/>
    <property type="match status" value="1"/>
</dbReference>
<dbReference type="InterPro" id="IPR029021">
    <property type="entry name" value="Prot-tyrosine_phosphatase-like"/>
</dbReference>
<dbReference type="InterPro" id="IPR000242">
    <property type="entry name" value="PTP_cat"/>
</dbReference>
<dbReference type="PANTHER" id="PTHR45983">
    <property type="entry name" value="TYROSINE PHOSPHATSE N18, PUTATIVE-RELATED"/>
    <property type="match status" value="1"/>
</dbReference>
<feature type="region of interest" description="Disordered" evidence="4">
    <location>
        <begin position="66"/>
        <end position="98"/>
    </location>
</feature>
<organism evidence="6 7">
    <name type="scientific">Oryzias sinensis</name>
    <name type="common">Chinese medaka</name>
    <dbReference type="NCBI Taxonomy" id="183150"/>
    <lineage>
        <taxon>Eukaryota</taxon>
        <taxon>Metazoa</taxon>
        <taxon>Chordata</taxon>
        <taxon>Craniata</taxon>
        <taxon>Vertebrata</taxon>
        <taxon>Euteleostomi</taxon>
        <taxon>Actinopterygii</taxon>
        <taxon>Neopterygii</taxon>
        <taxon>Teleostei</taxon>
        <taxon>Neoteleostei</taxon>
        <taxon>Acanthomorphata</taxon>
        <taxon>Ovalentaria</taxon>
        <taxon>Atherinomorphae</taxon>
        <taxon>Beloniformes</taxon>
        <taxon>Adrianichthyidae</taxon>
        <taxon>Oryziinae</taxon>
        <taxon>Oryzias</taxon>
    </lineage>
</organism>
<dbReference type="PANTHER" id="PTHR45983:SF3">
    <property type="entry name" value="TYROSINE-PROTEIN PHOSPHATASE NON-RECEPTOR TYPE 12"/>
    <property type="match status" value="1"/>
</dbReference>
<proteinExistence type="predicted"/>
<reference evidence="6" key="2">
    <citation type="submission" date="2025-09" db="UniProtKB">
        <authorList>
            <consortium name="Ensembl"/>
        </authorList>
    </citation>
    <scope>IDENTIFICATION</scope>
</reference>
<dbReference type="Pfam" id="PF00102">
    <property type="entry name" value="Y_phosphatase"/>
    <property type="match status" value="1"/>
</dbReference>
<evidence type="ECO:0000256" key="4">
    <source>
        <dbReference type="SAM" id="MobiDB-lite"/>
    </source>
</evidence>
<evidence type="ECO:0000256" key="2">
    <source>
        <dbReference type="ARBA" id="ARBA00022801"/>
    </source>
</evidence>
<protein>
    <recommendedName>
        <fullName evidence="1">protein-tyrosine-phosphatase</fullName>
        <ecNumber evidence="1">3.1.3.48</ecNumber>
    </recommendedName>
</protein>
<dbReference type="GeneTree" id="ENSGT00940000164289"/>
<dbReference type="GO" id="GO:0004726">
    <property type="term" value="F:non-membrane spanning protein tyrosine phosphatase activity"/>
    <property type="evidence" value="ECO:0007669"/>
    <property type="project" value="InterPro"/>
</dbReference>
<dbReference type="Proteomes" id="UP000694383">
    <property type="component" value="Unplaced"/>
</dbReference>
<dbReference type="AlphaFoldDB" id="A0A8C8DZL5"/>
<dbReference type="EC" id="3.1.3.48" evidence="1"/>
<evidence type="ECO:0000313" key="7">
    <source>
        <dbReference type="Proteomes" id="UP000694383"/>
    </source>
</evidence>
<sequence length="177" mass="20525">MTLNVLFFFFVFLKKIPEDFNIFRLIQEMRTQRHSAVQTKEQYELVHRAIAQLFEKQLHLLESPTNTQIQDGMDEGSPVKASQHSDEERWDAPPPKPPRVRCFQVEGDVKEEILQPPEPHPVPPILTPSPPSAFPTVTNVRQDNDRYHPKPVIHVLATAQSNVTQVRWTFEVQPFII</sequence>
<dbReference type="Ensembl" id="ENSOSIT00000044342.1">
    <property type="protein sequence ID" value="ENSOSIP00000042115.1"/>
    <property type="gene ID" value="ENSOSIG00000020360.1"/>
</dbReference>
<accession>A0A8C8DZL5</accession>